<organism evidence="1 2">
    <name type="scientific">Spinactinospora alkalitolerans</name>
    <dbReference type="NCBI Taxonomy" id="687207"/>
    <lineage>
        <taxon>Bacteria</taxon>
        <taxon>Bacillati</taxon>
        <taxon>Actinomycetota</taxon>
        <taxon>Actinomycetes</taxon>
        <taxon>Streptosporangiales</taxon>
        <taxon>Nocardiopsidaceae</taxon>
        <taxon>Spinactinospora</taxon>
    </lineage>
</organism>
<accession>A0A852U1L9</accession>
<comment type="caution">
    <text evidence="1">The sequence shown here is derived from an EMBL/GenBank/DDBJ whole genome shotgun (WGS) entry which is preliminary data.</text>
</comment>
<name>A0A852U1L9_9ACTN</name>
<evidence type="ECO:0000313" key="2">
    <source>
        <dbReference type="Proteomes" id="UP000589036"/>
    </source>
</evidence>
<dbReference type="RefSeq" id="WP_179645639.1">
    <property type="nucleotide sequence ID" value="NZ_BAAAYY010000014.1"/>
</dbReference>
<dbReference type="Proteomes" id="UP000589036">
    <property type="component" value="Unassembled WGS sequence"/>
</dbReference>
<protein>
    <submittedName>
        <fullName evidence="1">Uncharacterized protein</fullName>
    </submittedName>
</protein>
<dbReference type="AlphaFoldDB" id="A0A852U1L9"/>
<proteinExistence type="predicted"/>
<evidence type="ECO:0000313" key="1">
    <source>
        <dbReference type="EMBL" id="NYE50099.1"/>
    </source>
</evidence>
<reference evidence="1 2" key="1">
    <citation type="submission" date="2020-07" db="EMBL/GenBank/DDBJ databases">
        <title>Sequencing the genomes of 1000 actinobacteria strains.</title>
        <authorList>
            <person name="Klenk H.-P."/>
        </authorList>
    </citation>
    <scope>NUCLEOTIDE SEQUENCE [LARGE SCALE GENOMIC DNA]</scope>
    <source>
        <strain evidence="1 2">CXB654</strain>
    </source>
</reference>
<gene>
    <name evidence="1" type="ORF">HDA32_005219</name>
</gene>
<dbReference type="EMBL" id="JACCCC010000001">
    <property type="protein sequence ID" value="NYE50099.1"/>
    <property type="molecule type" value="Genomic_DNA"/>
</dbReference>
<sequence>MRIERFVAHHSPSKARIFALTNEGEHDLEAVTTLSADHTALAGELVDALNFHLFERDEDELTSVLDQLPDPVQTAVRRFLHEAGPPAPGDYTDMGPISTVRQIYFSDSPEDVIEFLDAAYMIGFGVRVANEIRSDGETGWEFQMRSEESFVPATAEPRSWPLPEGLPLIRTWTSKEPTGGHPAGAAFAVARKASLEGRYVRIHTLSHGDSSDAEGTATSEFVVDVFDAPLPNEEAE</sequence>
<keyword evidence="2" id="KW-1185">Reference proteome</keyword>